<dbReference type="OrthoDB" id="9802365at2"/>
<reference evidence="4 5" key="1">
    <citation type="journal article" date="2011" name="Front. Microbiol.">
        <title>Genomic signatures of strain selection and enhancement in Bacillus atrophaeus var. globigii, a historical biowarfare simulant.</title>
        <authorList>
            <person name="Gibbons H.S."/>
            <person name="Broomall S.M."/>
            <person name="McNew L.A."/>
            <person name="Daligault H."/>
            <person name="Chapman C."/>
            <person name="Bruce D."/>
            <person name="Karavis M."/>
            <person name="Krepps M."/>
            <person name="McGregor P.A."/>
            <person name="Hong C."/>
            <person name="Park K.H."/>
            <person name="Akmal A."/>
            <person name="Feldman A."/>
            <person name="Lin J.S."/>
            <person name="Chang W.E."/>
            <person name="Higgs B.W."/>
            <person name="Demirev P."/>
            <person name="Lindquist J."/>
            <person name="Liem A."/>
            <person name="Fochler E."/>
            <person name="Read T.D."/>
            <person name="Tapia R."/>
            <person name="Johnson S."/>
            <person name="Bishop-Lilly K.A."/>
            <person name="Detter C."/>
            <person name="Han C."/>
            <person name="Sozhamannan S."/>
            <person name="Rosenzweig C.N."/>
            <person name="Skowronski E.W."/>
        </authorList>
    </citation>
    <scope>NUCLEOTIDE SEQUENCE [LARGE SCALE GENOMIC DNA]</scope>
    <source>
        <strain evidence="4 5">GYP-17</strain>
    </source>
</reference>
<dbReference type="Gene3D" id="3.40.1350.60">
    <property type="match status" value="1"/>
</dbReference>
<dbReference type="AlphaFoldDB" id="A0A432WCE5"/>
<dbReference type="InterPro" id="IPR005224">
    <property type="entry name" value="SfsA"/>
</dbReference>
<evidence type="ECO:0000259" key="3">
    <source>
        <dbReference type="Pfam" id="PF17746"/>
    </source>
</evidence>
<protein>
    <recommendedName>
        <fullName evidence="1">Sugar fermentation stimulation protein homolog</fullName>
    </recommendedName>
</protein>
<dbReference type="CDD" id="cd22359">
    <property type="entry name" value="SfsA-like_bacterial"/>
    <property type="match status" value="1"/>
</dbReference>
<dbReference type="InterPro" id="IPR040452">
    <property type="entry name" value="SfsA_C"/>
</dbReference>
<dbReference type="Proteomes" id="UP000288405">
    <property type="component" value="Unassembled WGS sequence"/>
</dbReference>
<evidence type="ECO:0000313" key="5">
    <source>
        <dbReference type="Proteomes" id="UP000288405"/>
    </source>
</evidence>
<dbReference type="Gene3D" id="2.40.50.580">
    <property type="match status" value="1"/>
</dbReference>
<feature type="domain" description="SfsA N-terminal OB" evidence="3">
    <location>
        <begin position="13"/>
        <end position="80"/>
    </location>
</feature>
<comment type="caution">
    <text evidence="4">The sequence shown here is derived from an EMBL/GenBank/DDBJ whole genome shotgun (WGS) entry which is preliminary data.</text>
</comment>
<comment type="similarity">
    <text evidence="1">Belongs to the SfsA family.</text>
</comment>
<dbReference type="InterPro" id="IPR041465">
    <property type="entry name" value="SfsA_N"/>
</dbReference>
<keyword evidence="5" id="KW-1185">Reference proteome</keyword>
<accession>A0A432WCE5</accession>
<dbReference type="PANTHER" id="PTHR30545:SF2">
    <property type="entry name" value="SUGAR FERMENTATION STIMULATION PROTEIN A"/>
    <property type="match status" value="1"/>
</dbReference>
<evidence type="ECO:0000259" key="2">
    <source>
        <dbReference type="Pfam" id="PF03749"/>
    </source>
</evidence>
<dbReference type="FunFam" id="2.40.50.580:FF:000001">
    <property type="entry name" value="Sugar fermentation stimulation protein A"/>
    <property type="match status" value="1"/>
</dbReference>
<feature type="domain" description="Sugar fermentation stimulation protein C-terminal" evidence="2">
    <location>
        <begin position="84"/>
        <end position="222"/>
    </location>
</feature>
<dbReference type="NCBIfam" id="TIGR00230">
    <property type="entry name" value="sfsA"/>
    <property type="match status" value="1"/>
</dbReference>
<dbReference type="RefSeq" id="WP_126777345.1">
    <property type="nucleotide sequence ID" value="NZ_PIPM01000010.1"/>
</dbReference>
<sequence>MKFSPPLEQGTLLRRYKRFLADIKTADGHELTIHCPNTGAMTGCAEPSDTVWYSTSDNPKRKYAHTWEFTQTQSGATICVNTGRANQLVGEALHKGAISSLASYQTIRAEQKYGEGSRIDFLLSDASDGAPDAYIEVKSVTLNEAGQGYFPDAVSARGQKHLTELATVRSQGYRAILIYAVLHSEIQNVAPAVHIDGRYAALFEDAKQQGVEVIELFFTLSPHEISNPRTNLKKNT</sequence>
<dbReference type="PANTHER" id="PTHR30545">
    <property type="entry name" value="SUGAR FERMENTATION STIMULATION PROTEIN A"/>
    <property type="match status" value="1"/>
</dbReference>
<dbReference type="Pfam" id="PF17746">
    <property type="entry name" value="SfsA_N"/>
    <property type="match status" value="1"/>
</dbReference>
<dbReference type="Pfam" id="PF03749">
    <property type="entry name" value="SfsA"/>
    <property type="match status" value="1"/>
</dbReference>
<dbReference type="HAMAP" id="MF_00095">
    <property type="entry name" value="SfsA"/>
    <property type="match status" value="1"/>
</dbReference>
<name>A0A432WCE5_9GAMM</name>
<evidence type="ECO:0000256" key="1">
    <source>
        <dbReference type="HAMAP-Rule" id="MF_00095"/>
    </source>
</evidence>
<gene>
    <name evidence="1" type="primary">sfsA</name>
    <name evidence="4" type="ORF">CWE11_09330</name>
</gene>
<dbReference type="GO" id="GO:0003677">
    <property type="term" value="F:DNA binding"/>
    <property type="evidence" value="ECO:0007669"/>
    <property type="project" value="InterPro"/>
</dbReference>
<proteinExistence type="inferred from homology"/>
<evidence type="ECO:0000313" key="4">
    <source>
        <dbReference type="EMBL" id="RUO30150.1"/>
    </source>
</evidence>
<dbReference type="EMBL" id="PIPM01000010">
    <property type="protein sequence ID" value="RUO30150.1"/>
    <property type="molecule type" value="Genomic_DNA"/>
</dbReference>
<organism evidence="4 5">
    <name type="scientific">Aliidiomarina sanyensis</name>
    <dbReference type="NCBI Taxonomy" id="1249555"/>
    <lineage>
        <taxon>Bacteria</taxon>
        <taxon>Pseudomonadati</taxon>
        <taxon>Pseudomonadota</taxon>
        <taxon>Gammaproteobacteria</taxon>
        <taxon>Alteromonadales</taxon>
        <taxon>Idiomarinaceae</taxon>
        <taxon>Aliidiomarina</taxon>
    </lineage>
</organism>